<name>A0ABV6KRM9_9BACI</name>
<comment type="caution">
    <text evidence="1">The sequence shown here is derived from an EMBL/GenBank/DDBJ whole genome shotgun (WGS) entry which is preliminary data.</text>
</comment>
<dbReference type="Proteomes" id="UP001589738">
    <property type="component" value="Unassembled WGS sequence"/>
</dbReference>
<protein>
    <recommendedName>
        <fullName evidence="3">CHRD domain-containing protein</fullName>
    </recommendedName>
</protein>
<reference evidence="1 2" key="1">
    <citation type="submission" date="2024-09" db="EMBL/GenBank/DDBJ databases">
        <authorList>
            <person name="Sun Q."/>
            <person name="Mori K."/>
        </authorList>
    </citation>
    <scope>NUCLEOTIDE SEQUENCE [LARGE SCALE GENOMIC DNA]</scope>
    <source>
        <strain evidence="1 2">CGMCC 1.9126</strain>
    </source>
</reference>
<keyword evidence="2" id="KW-1185">Reference proteome</keyword>
<evidence type="ECO:0008006" key="3">
    <source>
        <dbReference type="Google" id="ProtNLM"/>
    </source>
</evidence>
<dbReference type="EMBL" id="JBHLUU010000070">
    <property type="protein sequence ID" value="MFC0475965.1"/>
    <property type="molecule type" value="Genomic_DNA"/>
</dbReference>
<accession>A0ABV6KRM9</accession>
<evidence type="ECO:0000313" key="2">
    <source>
        <dbReference type="Proteomes" id="UP001589738"/>
    </source>
</evidence>
<evidence type="ECO:0000313" key="1">
    <source>
        <dbReference type="EMBL" id="MFC0475965.1"/>
    </source>
</evidence>
<organism evidence="1 2">
    <name type="scientific">Robertmurraya beringensis</name>
    <dbReference type="NCBI Taxonomy" id="641660"/>
    <lineage>
        <taxon>Bacteria</taxon>
        <taxon>Bacillati</taxon>
        <taxon>Bacillota</taxon>
        <taxon>Bacilli</taxon>
        <taxon>Bacillales</taxon>
        <taxon>Bacillaceae</taxon>
        <taxon>Robertmurraya</taxon>
    </lineage>
</organism>
<sequence>MVVQVHFFTTNQGGVGNIVNLRVNAYFKSNAQDISTYEVTGTASGIVSEPPANGARHFSIDVTLTPTAVQALSGDWAYITIDRLAPTDTYDKKISGLLQPL</sequence>
<gene>
    <name evidence="1" type="ORF">ACFFHF_12015</name>
</gene>
<proteinExistence type="predicted"/>
<dbReference type="RefSeq" id="WP_377058239.1">
    <property type="nucleotide sequence ID" value="NZ_JBHLUU010000070.1"/>
</dbReference>